<evidence type="ECO:0000256" key="2">
    <source>
        <dbReference type="ARBA" id="ARBA00022801"/>
    </source>
</evidence>
<protein>
    <submittedName>
        <fullName evidence="4">Thioesterase family protein</fullName>
    </submittedName>
</protein>
<gene>
    <name evidence="4" type="ORF">AAL_01484</name>
</gene>
<reference evidence="4 5" key="1">
    <citation type="journal article" date="2016" name="Genome Biol. Evol.">
        <title>Divergent and convergent evolution of fungal pathogenicity.</title>
        <authorList>
            <person name="Shang Y."/>
            <person name="Xiao G."/>
            <person name="Zheng P."/>
            <person name="Cen K."/>
            <person name="Zhan S."/>
            <person name="Wang C."/>
        </authorList>
    </citation>
    <scope>NUCLEOTIDE SEQUENCE [LARGE SCALE GENOMIC DNA]</scope>
    <source>
        <strain evidence="4 5">RCEF 2490</strain>
    </source>
</reference>
<evidence type="ECO:0000313" key="4">
    <source>
        <dbReference type="EMBL" id="OAA32152.1"/>
    </source>
</evidence>
<evidence type="ECO:0000256" key="1">
    <source>
        <dbReference type="ARBA" id="ARBA00008324"/>
    </source>
</evidence>
<proteinExistence type="inferred from homology"/>
<dbReference type="STRING" id="1081109.A0A166U7H7"/>
<evidence type="ECO:0000313" key="5">
    <source>
        <dbReference type="Proteomes" id="UP000078544"/>
    </source>
</evidence>
<comment type="similarity">
    <text evidence="1">Belongs to the thioesterase PaaI family.</text>
</comment>
<dbReference type="Pfam" id="PF03061">
    <property type="entry name" value="4HBT"/>
    <property type="match status" value="1"/>
</dbReference>
<name>A0A166U7H7_9HYPO</name>
<sequence>MDHDEDPVARVQDALTTEDGRSGKLGEWISRVLPYLKVTHADQTAPARVDFSFTCHNDHCNRMGSLHGGAAASIFDVCTSLPLLLVSKPGYWQFLGVSRNLSVSYFRPVPPGEEVIIETEIVQIGKNLCTTKGVMKRKRDGATMSTCEHLKVNIDPQPSL</sequence>
<evidence type="ECO:0000259" key="3">
    <source>
        <dbReference type="Pfam" id="PF03061"/>
    </source>
</evidence>
<dbReference type="OrthoDB" id="2831072at2759"/>
<feature type="domain" description="Thioesterase" evidence="3">
    <location>
        <begin position="63"/>
        <end position="140"/>
    </location>
</feature>
<comment type="caution">
    <text evidence="4">The sequence shown here is derived from an EMBL/GenBank/DDBJ whole genome shotgun (WGS) entry which is preliminary data.</text>
</comment>
<dbReference type="GO" id="GO:0047617">
    <property type="term" value="F:fatty acyl-CoA hydrolase activity"/>
    <property type="evidence" value="ECO:0007669"/>
    <property type="project" value="InterPro"/>
</dbReference>
<accession>A0A166U7H7</accession>
<organism evidence="4 5">
    <name type="scientific">Moelleriella libera RCEF 2490</name>
    <dbReference type="NCBI Taxonomy" id="1081109"/>
    <lineage>
        <taxon>Eukaryota</taxon>
        <taxon>Fungi</taxon>
        <taxon>Dikarya</taxon>
        <taxon>Ascomycota</taxon>
        <taxon>Pezizomycotina</taxon>
        <taxon>Sordariomycetes</taxon>
        <taxon>Hypocreomycetidae</taxon>
        <taxon>Hypocreales</taxon>
        <taxon>Clavicipitaceae</taxon>
        <taxon>Moelleriella</taxon>
    </lineage>
</organism>
<dbReference type="EMBL" id="AZGY01000002">
    <property type="protein sequence ID" value="OAA32152.1"/>
    <property type="molecule type" value="Genomic_DNA"/>
</dbReference>
<keyword evidence="5" id="KW-1185">Reference proteome</keyword>
<dbReference type="PANTHER" id="PTHR21660">
    <property type="entry name" value="THIOESTERASE SUPERFAMILY MEMBER-RELATED"/>
    <property type="match status" value="1"/>
</dbReference>
<dbReference type="AlphaFoldDB" id="A0A166U7H7"/>
<dbReference type="SUPFAM" id="SSF54637">
    <property type="entry name" value="Thioesterase/thiol ester dehydrase-isomerase"/>
    <property type="match status" value="1"/>
</dbReference>
<dbReference type="InterPro" id="IPR006683">
    <property type="entry name" value="Thioestr_dom"/>
</dbReference>
<dbReference type="Gene3D" id="3.10.129.10">
    <property type="entry name" value="Hotdog Thioesterase"/>
    <property type="match status" value="1"/>
</dbReference>
<dbReference type="InterPro" id="IPR039298">
    <property type="entry name" value="ACOT13"/>
</dbReference>
<dbReference type="PANTHER" id="PTHR21660:SF1">
    <property type="entry name" value="ACYL-COENZYME A THIOESTERASE 13"/>
    <property type="match status" value="1"/>
</dbReference>
<keyword evidence="2" id="KW-0378">Hydrolase</keyword>
<dbReference type="Proteomes" id="UP000078544">
    <property type="component" value="Unassembled WGS sequence"/>
</dbReference>
<dbReference type="InterPro" id="IPR029069">
    <property type="entry name" value="HotDog_dom_sf"/>
</dbReference>
<dbReference type="CDD" id="cd03443">
    <property type="entry name" value="PaaI_thioesterase"/>
    <property type="match status" value="1"/>
</dbReference>